<organism evidence="1">
    <name type="scientific">Arundo donax</name>
    <name type="common">Giant reed</name>
    <name type="synonym">Donax arundinaceus</name>
    <dbReference type="NCBI Taxonomy" id="35708"/>
    <lineage>
        <taxon>Eukaryota</taxon>
        <taxon>Viridiplantae</taxon>
        <taxon>Streptophyta</taxon>
        <taxon>Embryophyta</taxon>
        <taxon>Tracheophyta</taxon>
        <taxon>Spermatophyta</taxon>
        <taxon>Magnoliopsida</taxon>
        <taxon>Liliopsida</taxon>
        <taxon>Poales</taxon>
        <taxon>Poaceae</taxon>
        <taxon>PACMAD clade</taxon>
        <taxon>Arundinoideae</taxon>
        <taxon>Arundineae</taxon>
        <taxon>Arundo</taxon>
    </lineage>
</organism>
<protein>
    <submittedName>
        <fullName evidence="1">Uncharacterized protein</fullName>
    </submittedName>
</protein>
<dbReference type="AlphaFoldDB" id="A0A0A9A2J8"/>
<name>A0A0A9A2J8_ARUDO</name>
<reference evidence="1" key="1">
    <citation type="submission" date="2014-09" db="EMBL/GenBank/DDBJ databases">
        <authorList>
            <person name="Magalhaes I.L.F."/>
            <person name="Oliveira U."/>
            <person name="Santos F.R."/>
            <person name="Vidigal T.H.D.A."/>
            <person name="Brescovit A.D."/>
            <person name="Santos A.J."/>
        </authorList>
    </citation>
    <scope>NUCLEOTIDE SEQUENCE</scope>
    <source>
        <tissue evidence="1">Shoot tissue taken approximately 20 cm above the soil surface</tissue>
    </source>
</reference>
<evidence type="ECO:0000313" key="1">
    <source>
        <dbReference type="EMBL" id="JAD45879.1"/>
    </source>
</evidence>
<dbReference type="EMBL" id="GBRH01252016">
    <property type="protein sequence ID" value="JAD45879.1"/>
    <property type="molecule type" value="Transcribed_RNA"/>
</dbReference>
<accession>A0A0A9A2J8</accession>
<proteinExistence type="predicted"/>
<reference evidence="1" key="2">
    <citation type="journal article" date="2015" name="Data Brief">
        <title>Shoot transcriptome of the giant reed, Arundo donax.</title>
        <authorList>
            <person name="Barrero R.A."/>
            <person name="Guerrero F.D."/>
            <person name="Moolhuijzen P."/>
            <person name="Goolsby J.A."/>
            <person name="Tidwell J."/>
            <person name="Bellgard S.E."/>
            <person name="Bellgard M.I."/>
        </authorList>
    </citation>
    <scope>NUCLEOTIDE SEQUENCE</scope>
    <source>
        <tissue evidence="1">Shoot tissue taken approximately 20 cm above the soil surface</tissue>
    </source>
</reference>
<sequence length="50" mass="5862">MDRNENLICFSITRENTNHRRPSYLIAAVDYSRGVVYLITHDDYLRAANC</sequence>